<organism evidence="3 4">
    <name type="scientific">Candidatus Accumulibacter contiguus</name>
    <dbReference type="NCBI Taxonomy" id="2954381"/>
    <lineage>
        <taxon>Bacteria</taxon>
        <taxon>Pseudomonadati</taxon>
        <taxon>Pseudomonadota</taxon>
        <taxon>Betaproteobacteria</taxon>
        <taxon>Candidatus Accumulibacter</taxon>
    </lineage>
</organism>
<evidence type="ECO:0000313" key="3">
    <source>
        <dbReference type="EMBL" id="NMQ05208.1"/>
    </source>
</evidence>
<gene>
    <name evidence="3" type="ORF">E4Q08_07980</name>
</gene>
<dbReference type="InterPro" id="IPR002634">
    <property type="entry name" value="BolA"/>
</dbReference>
<dbReference type="Gene3D" id="3.30.300.90">
    <property type="entry name" value="BolA-like"/>
    <property type="match status" value="1"/>
</dbReference>
<dbReference type="Proteomes" id="UP000886469">
    <property type="component" value="Unassembled WGS sequence"/>
</dbReference>
<comment type="caution">
    <text evidence="3">The sequence shown here is derived from an EMBL/GenBank/DDBJ whole genome shotgun (WGS) entry which is preliminary data.</text>
</comment>
<dbReference type="InterPro" id="IPR050961">
    <property type="entry name" value="BolA/IbaG_stress_morph_reg"/>
</dbReference>
<dbReference type="InterPro" id="IPR036065">
    <property type="entry name" value="BolA-like_sf"/>
</dbReference>
<dbReference type="EMBL" id="SPMX01000018">
    <property type="protein sequence ID" value="NMQ05208.1"/>
    <property type="molecule type" value="Genomic_DNA"/>
</dbReference>
<dbReference type="PANTHER" id="PTHR46229">
    <property type="entry name" value="BOLA TRANSCRIPTION REGULATOR"/>
    <property type="match status" value="1"/>
</dbReference>
<dbReference type="PANTHER" id="PTHR46229:SF2">
    <property type="entry name" value="BOLA-LIKE PROTEIN 1"/>
    <property type="match status" value="1"/>
</dbReference>
<evidence type="ECO:0000256" key="1">
    <source>
        <dbReference type="ARBA" id="ARBA00005578"/>
    </source>
</evidence>
<protein>
    <submittedName>
        <fullName evidence="3">BolA/IbaG family iron-sulfur metabolism protein</fullName>
    </submittedName>
</protein>
<keyword evidence="4" id="KW-1185">Reference proteome</keyword>
<evidence type="ECO:0000313" key="4">
    <source>
        <dbReference type="Proteomes" id="UP000886469"/>
    </source>
</evidence>
<dbReference type="SUPFAM" id="SSF82657">
    <property type="entry name" value="BolA-like"/>
    <property type="match status" value="1"/>
</dbReference>
<dbReference type="PIRSF" id="PIRSF003113">
    <property type="entry name" value="BolA"/>
    <property type="match status" value="1"/>
</dbReference>
<name>A0ABX1T9Y3_9PROT</name>
<proteinExistence type="inferred from homology"/>
<accession>A0ABX1T9Y3</accession>
<dbReference type="RefSeq" id="WP_169069987.1">
    <property type="nucleotide sequence ID" value="NZ_JAZKUC010000001.1"/>
</dbReference>
<evidence type="ECO:0000256" key="2">
    <source>
        <dbReference type="RuleBase" id="RU003860"/>
    </source>
</evidence>
<comment type="similarity">
    <text evidence="1 2">Belongs to the BolA/IbaG family.</text>
</comment>
<reference evidence="3" key="1">
    <citation type="submission" date="2019-03" db="EMBL/GenBank/DDBJ databases">
        <title>Metabolic reconstructions from genomes of highly enriched 'Candidatus Accumulibacter' and 'Candidatus Competibacter' bioreactor populations.</title>
        <authorList>
            <person name="Annavajhala M.K."/>
            <person name="Welles L."/>
            <person name="Abbas B."/>
            <person name="Sorokin D."/>
            <person name="Park H."/>
            <person name="Van Loosdrecht M."/>
            <person name="Chandran K."/>
        </authorList>
    </citation>
    <scope>NUCLEOTIDE SEQUENCE</scope>
    <source>
        <strain evidence="3">SBR_L</strain>
    </source>
</reference>
<dbReference type="Pfam" id="PF01722">
    <property type="entry name" value="BolA"/>
    <property type="match status" value="1"/>
</dbReference>
<sequence length="81" mass="9078">MMQPEQIQNIIAAGLSCEHLQVVGDGHHFEALIVSAEFVGRNRVQRQQRVNEVLRGHFDSGELHALSMKTQTPEEWSAARG</sequence>